<protein>
    <submittedName>
        <fullName evidence="1">Uncharacterized protein</fullName>
    </submittedName>
</protein>
<keyword evidence="2" id="KW-1185">Reference proteome</keyword>
<accession>A0ABW7ASY6</accession>
<dbReference type="EMBL" id="JBICRM010000051">
    <property type="protein sequence ID" value="MFG1710532.1"/>
    <property type="molecule type" value="Genomic_DNA"/>
</dbReference>
<comment type="caution">
    <text evidence="1">The sequence shown here is derived from an EMBL/GenBank/DDBJ whole genome shotgun (WGS) entry which is preliminary data.</text>
</comment>
<gene>
    <name evidence="1" type="ORF">ACFLIM_45935</name>
</gene>
<reference evidence="1 2" key="1">
    <citation type="submission" date="2024-10" db="EMBL/GenBank/DDBJ databases">
        <authorList>
            <person name="Topkara A.R."/>
            <person name="Saygin H."/>
        </authorList>
    </citation>
    <scope>NUCLEOTIDE SEQUENCE [LARGE SCALE GENOMIC DNA]</scope>
    <source>
        <strain evidence="1 2">M3C6</strain>
    </source>
</reference>
<proteinExistence type="predicted"/>
<evidence type="ECO:0000313" key="1">
    <source>
        <dbReference type="EMBL" id="MFG1710532.1"/>
    </source>
</evidence>
<name>A0ABW7ASY6_9ACTN</name>
<organism evidence="1 2">
    <name type="scientific">Nonomuraea marmarensis</name>
    <dbReference type="NCBI Taxonomy" id="3351344"/>
    <lineage>
        <taxon>Bacteria</taxon>
        <taxon>Bacillati</taxon>
        <taxon>Actinomycetota</taxon>
        <taxon>Actinomycetes</taxon>
        <taxon>Streptosporangiales</taxon>
        <taxon>Streptosporangiaceae</taxon>
        <taxon>Nonomuraea</taxon>
    </lineage>
</organism>
<evidence type="ECO:0000313" key="2">
    <source>
        <dbReference type="Proteomes" id="UP001603978"/>
    </source>
</evidence>
<dbReference type="Proteomes" id="UP001603978">
    <property type="component" value="Unassembled WGS sequence"/>
</dbReference>
<sequence length="99" mass="10854">MAADNVELGDLTTVHSWVFNGVSALDGPLGPATVTHADYLVELAAATSEDPARPVWLQEVGAPGPDIPEAFTAVRFRRLADLRQVGIWPHLSHRQRQFR</sequence>
<dbReference type="RefSeq" id="WP_393176400.1">
    <property type="nucleotide sequence ID" value="NZ_JBICRM010000051.1"/>
</dbReference>